<sequence length="488" mass="55213">MMQHSNAESFGWCKMLKTGIEVVSSLTSTSVLFAGPPILQIKDSSNLALQLSRLLGAGVMIVLLRLHEAALYVVVLCLFSPCTDIVKVETHFRRNSISLHPKTLILSHQCIFASKEHEQHLAMRSLLLSLLQKRFLNTSLPPPTAPSSPSFTVQYLITSCGLSLQSARSVSKKFQIDEQNLQKPLSVIQLLKSHDFKDAHIAKMIEKRPRLLHCSTQDNLKPKFDFFIKNGFVGRLLPELLVSDPVILTRNLGSRIKPCFKLLKSFVQNREGVVALLKRAPFFLSYGSMDSMQLNIDLLVKEGVAADRIAKLLIWQPRSILYKPDRIVYALNALKNLGLQPGDKPFIQALSVRIQSNDTAWKKKIEVIKSLGWSEEEVLRSFKRHPPLFGYSEKKIRTAMDFFIDTMKLERQSIINSPNFLGMSIDKRIRPRYNVIKVLESKELIKRDKKISTLLSLSEKNFLAKYVIKYADEVPGLLEIYGGAGKAK</sequence>
<accession>A0A8X8AF69</accession>
<comment type="caution">
    <text evidence="1">The sequence shown here is derived from an EMBL/GenBank/DDBJ whole genome shotgun (WGS) entry which is preliminary data.</text>
</comment>
<dbReference type="SMART" id="SM00733">
    <property type="entry name" value="Mterf"/>
    <property type="match status" value="7"/>
</dbReference>
<organism evidence="1 2">
    <name type="scientific">Populus tomentosa</name>
    <name type="common">Chinese white poplar</name>
    <dbReference type="NCBI Taxonomy" id="118781"/>
    <lineage>
        <taxon>Eukaryota</taxon>
        <taxon>Viridiplantae</taxon>
        <taxon>Streptophyta</taxon>
        <taxon>Embryophyta</taxon>
        <taxon>Tracheophyta</taxon>
        <taxon>Spermatophyta</taxon>
        <taxon>Magnoliopsida</taxon>
        <taxon>eudicotyledons</taxon>
        <taxon>Gunneridae</taxon>
        <taxon>Pentapetalae</taxon>
        <taxon>rosids</taxon>
        <taxon>fabids</taxon>
        <taxon>Malpighiales</taxon>
        <taxon>Salicaceae</taxon>
        <taxon>Saliceae</taxon>
        <taxon>Populus</taxon>
    </lineage>
</organism>
<dbReference type="AlphaFoldDB" id="A0A8X8AF69"/>
<dbReference type="Pfam" id="PF02536">
    <property type="entry name" value="mTERF"/>
    <property type="match status" value="1"/>
</dbReference>
<reference evidence="1" key="1">
    <citation type="journal article" date="2020" name="bioRxiv">
        <title>Hybrid origin of Populus tomentosa Carr. identified through genome sequencing and phylogenomic analysis.</title>
        <authorList>
            <person name="An X."/>
            <person name="Gao K."/>
            <person name="Chen Z."/>
            <person name="Li J."/>
            <person name="Yang X."/>
            <person name="Yang X."/>
            <person name="Zhou J."/>
            <person name="Guo T."/>
            <person name="Zhao T."/>
            <person name="Huang S."/>
            <person name="Miao D."/>
            <person name="Khan W.U."/>
            <person name="Rao P."/>
            <person name="Ye M."/>
            <person name="Lei B."/>
            <person name="Liao W."/>
            <person name="Wang J."/>
            <person name="Ji L."/>
            <person name="Li Y."/>
            <person name="Guo B."/>
            <person name="Mustafa N.S."/>
            <person name="Li S."/>
            <person name="Yun Q."/>
            <person name="Keller S.R."/>
            <person name="Mao J."/>
            <person name="Zhang R."/>
            <person name="Strauss S.H."/>
        </authorList>
    </citation>
    <scope>NUCLEOTIDE SEQUENCE</scope>
    <source>
        <strain evidence="1">GM15</strain>
        <tissue evidence="1">Leaf</tissue>
    </source>
</reference>
<dbReference type="EMBL" id="JAAWWB010000005">
    <property type="protein sequence ID" value="KAG6783273.1"/>
    <property type="molecule type" value="Genomic_DNA"/>
</dbReference>
<dbReference type="OrthoDB" id="637682at2759"/>
<dbReference type="PANTHER" id="PTHR13068">
    <property type="entry name" value="CGI-12 PROTEIN-RELATED"/>
    <property type="match status" value="1"/>
</dbReference>
<keyword evidence="2" id="KW-1185">Reference proteome</keyword>
<evidence type="ECO:0008006" key="3">
    <source>
        <dbReference type="Google" id="ProtNLM"/>
    </source>
</evidence>
<evidence type="ECO:0000313" key="2">
    <source>
        <dbReference type="Proteomes" id="UP000886885"/>
    </source>
</evidence>
<dbReference type="Proteomes" id="UP000886885">
    <property type="component" value="Chromosome 3A"/>
</dbReference>
<name>A0A8X8AF69_POPTO</name>
<protein>
    <recommendedName>
        <fullName evidence="3">Mitochondrial transcription termination factor family protein</fullName>
    </recommendedName>
</protein>
<dbReference type="PANTHER" id="PTHR13068:SF31">
    <property type="entry name" value="TRANSCRIPTION TERMINATION FACTOR MTERF2, CHLOROPLASTIC-LIKE"/>
    <property type="match status" value="1"/>
</dbReference>
<evidence type="ECO:0000313" key="1">
    <source>
        <dbReference type="EMBL" id="KAG6783273.1"/>
    </source>
</evidence>
<gene>
    <name evidence="1" type="ORF">POTOM_012718</name>
</gene>
<dbReference type="FunFam" id="1.25.70.10:FF:000001">
    <property type="entry name" value="Mitochondrial transcription termination factor-like"/>
    <property type="match status" value="1"/>
</dbReference>
<dbReference type="GO" id="GO:0003676">
    <property type="term" value="F:nucleic acid binding"/>
    <property type="evidence" value="ECO:0007669"/>
    <property type="project" value="InterPro"/>
</dbReference>
<proteinExistence type="predicted"/>
<dbReference type="InterPro" id="IPR003690">
    <property type="entry name" value="MTERF"/>
</dbReference>